<proteinExistence type="predicted"/>
<protein>
    <submittedName>
        <fullName evidence="1">Uncharacterized protein</fullName>
    </submittedName>
</protein>
<sequence>MPSNLTEERNLWEISKTKPCSVSGCGVKYDINKQESHPINDNVYHGPDSQFWSMCEICLKGFCGGGTNCDKKGCNAICQTQDGVCDDCEPFDTYGKYRAESFESEDSKEYLVEIRNTRGDVLWRSPCPDYEYLIKEINHMLKTHYYAIDVFTTEYGRKIHMATIKYGKAESGPLAAKLNESLIFRAESFESETMDWTDADLFVDWLKDENIIFHELTNRTHKGPNYGAFRKWNFYRGVWQPTRRLWEESNFHMFERT</sequence>
<accession>X1DUB7</accession>
<reference evidence="1" key="1">
    <citation type="journal article" date="2014" name="Front. Microbiol.">
        <title>High frequency of phylogenetically diverse reductive dehalogenase-homologous genes in deep subseafloor sedimentary metagenomes.</title>
        <authorList>
            <person name="Kawai M."/>
            <person name="Futagami T."/>
            <person name="Toyoda A."/>
            <person name="Takaki Y."/>
            <person name="Nishi S."/>
            <person name="Hori S."/>
            <person name="Arai W."/>
            <person name="Tsubouchi T."/>
            <person name="Morono Y."/>
            <person name="Uchiyama I."/>
            <person name="Ito T."/>
            <person name="Fujiyama A."/>
            <person name="Inagaki F."/>
            <person name="Takami H."/>
        </authorList>
    </citation>
    <scope>NUCLEOTIDE SEQUENCE</scope>
    <source>
        <strain evidence="1">Expedition CK06-06</strain>
    </source>
</reference>
<gene>
    <name evidence="1" type="ORF">S01H4_54256</name>
</gene>
<evidence type="ECO:0000313" key="1">
    <source>
        <dbReference type="EMBL" id="GAH11840.1"/>
    </source>
</evidence>
<feature type="non-terminal residue" evidence="1">
    <location>
        <position position="257"/>
    </location>
</feature>
<dbReference type="AlphaFoldDB" id="X1DUB7"/>
<comment type="caution">
    <text evidence="1">The sequence shown here is derived from an EMBL/GenBank/DDBJ whole genome shotgun (WGS) entry which is preliminary data.</text>
</comment>
<dbReference type="EMBL" id="BART01031204">
    <property type="protein sequence ID" value="GAH11840.1"/>
    <property type="molecule type" value="Genomic_DNA"/>
</dbReference>
<organism evidence="1">
    <name type="scientific">marine sediment metagenome</name>
    <dbReference type="NCBI Taxonomy" id="412755"/>
    <lineage>
        <taxon>unclassified sequences</taxon>
        <taxon>metagenomes</taxon>
        <taxon>ecological metagenomes</taxon>
    </lineage>
</organism>
<name>X1DUB7_9ZZZZ</name>